<feature type="region of interest" description="Disordered" evidence="5">
    <location>
        <begin position="132"/>
        <end position="163"/>
    </location>
</feature>
<comment type="subunit">
    <text evidence="4">Part of the Bam complex.</text>
</comment>
<dbReference type="RefSeq" id="WP_101345243.1">
    <property type="nucleotide sequence ID" value="NZ_PJAI02000004.1"/>
</dbReference>
<comment type="subcellular location">
    <subcellularLocation>
        <location evidence="4">Cell outer membrane</location>
        <topology evidence="4">Lipid-anchor</topology>
    </subcellularLocation>
</comment>
<proteinExistence type="inferred from homology"/>
<keyword evidence="4" id="KW-0564">Palmitate</keyword>
<dbReference type="PROSITE" id="PS51257">
    <property type="entry name" value="PROKAR_LIPOPROTEIN"/>
    <property type="match status" value="1"/>
</dbReference>
<evidence type="ECO:0000256" key="1">
    <source>
        <dbReference type="ARBA" id="ARBA00022729"/>
    </source>
</evidence>
<evidence type="ECO:0000256" key="2">
    <source>
        <dbReference type="ARBA" id="ARBA00023136"/>
    </source>
</evidence>
<dbReference type="PANTHER" id="PTHR37482">
    <property type="entry name" value="OUTER MEMBRANE PROTEIN ASSEMBLY FACTOR BAME"/>
    <property type="match status" value="1"/>
</dbReference>
<sequence>MYFRVAIIITAMVLSSCSSWVYRYDIPQGNYLDKKGIDQLQVGMNKEQVKFILGSPVVVDSFNDDTWSYVYKLISGRDKEFDIDKRLILKFTNDKLVSATGDYPLSDKFNIPFNASVPLEVTLENANVDVNISESDAGVTETTEVTETETEVDTSTDSDDTDN</sequence>
<name>A0ABY3MZN5_9GAMM</name>
<reference evidence="7 8" key="1">
    <citation type="submission" date="2019-08" db="EMBL/GenBank/DDBJ databases">
        <title>Microbe sample from Colwellia echini.</title>
        <authorList>
            <person name="Christiansen L."/>
            <person name="Pathiraja D."/>
            <person name="Schultz-Johansen M."/>
            <person name="Choi I.-G."/>
            <person name="Stougaard P."/>
        </authorList>
    </citation>
    <scope>NUCLEOTIDE SEQUENCE [LARGE SCALE GENOMIC DNA]</scope>
    <source>
        <strain evidence="7 8">A3</strain>
    </source>
</reference>
<evidence type="ECO:0000256" key="4">
    <source>
        <dbReference type="HAMAP-Rule" id="MF_00925"/>
    </source>
</evidence>
<feature type="compositionally biased region" description="Acidic residues" evidence="5">
    <location>
        <begin position="144"/>
        <end position="163"/>
    </location>
</feature>
<comment type="similarity">
    <text evidence="4">Belongs to the BamE family.</text>
</comment>
<evidence type="ECO:0000256" key="5">
    <source>
        <dbReference type="SAM" id="MobiDB-lite"/>
    </source>
</evidence>
<accession>A0ABY3MZN5</accession>
<comment type="caution">
    <text evidence="7">The sequence shown here is derived from an EMBL/GenBank/DDBJ whole genome shotgun (WGS) entry which is preliminary data.</text>
</comment>
<keyword evidence="1 4" id="KW-0732">Signal</keyword>
<keyword evidence="2 4" id="KW-0472">Membrane</keyword>
<dbReference type="Proteomes" id="UP000815846">
    <property type="component" value="Unassembled WGS sequence"/>
</dbReference>
<comment type="function">
    <text evidence="4">Part of the outer membrane protein assembly complex, which is involved in assembly and insertion of beta-barrel proteins into the outer membrane.</text>
</comment>
<dbReference type="PANTHER" id="PTHR37482:SF1">
    <property type="entry name" value="OUTER MEMBRANE PROTEIN ASSEMBLY FACTOR BAME"/>
    <property type="match status" value="1"/>
</dbReference>
<dbReference type="InterPro" id="IPR037873">
    <property type="entry name" value="BamE-like"/>
</dbReference>
<feature type="domain" description="Outer membrane protein assembly factor BamE" evidence="6">
    <location>
        <begin position="29"/>
        <end position="100"/>
    </location>
</feature>
<gene>
    <name evidence="4" type="primary">bamE</name>
    <name evidence="7" type="ORF">CWS31_005890</name>
</gene>
<dbReference type="InterPro" id="IPR026592">
    <property type="entry name" value="BamE"/>
</dbReference>
<keyword evidence="4" id="KW-0449">Lipoprotein</keyword>
<dbReference type="Gene3D" id="3.30.1450.10">
    <property type="match status" value="1"/>
</dbReference>
<keyword evidence="8" id="KW-1185">Reference proteome</keyword>
<organism evidence="7 8">
    <name type="scientific">Colwellia echini</name>
    <dbReference type="NCBI Taxonomy" id="1982103"/>
    <lineage>
        <taxon>Bacteria</taxon>
        <taxon>Pseudomonadati</taxon>
        <taxon>Pseudomonadota</taxon>
        <taxon>Gammaproteobacteria</taxon>
        <taxon>Alteromonadales</taxon>
        <taxon>Colwelliaceae</taxon>
        <taxon>Colwellia</taxon>
    </lineage>
</organism>
<evidence type="ECO:0000313" key="8">
    <source>
        <dbReference type="Proteomes" id="UP000815846"/>
    </source>
</evidence>
<evidence type="ECO:0000259" key="6">
    <source>
        <dbReference type="Pfam" id="PF04355"/>
    </source>
</evidence>
<dbReference type="HAMAP" id="MF_00925">
    <property type="entry name" value="OM_assembly_BamE"/>
    <property type="match status" value="1"/>
</dbReference>
<evidence type="ECO:0000256" key="3">
    <source>
        <dbReference type="ARBA" id="ARBA00023237"/>
    </source>
</evidence>
<dbReference type="EMBL" id="PJAI02000004">
    <property type="protein sequence ID" value="TYK66477.1"/>
    <property type="molecule type" value="Genomic_DNA"/>
</dbReference>
<dbReference type="InterPro" id="IPR007450">
    <property type="entry name" value="BamE_dom"/>
</dbReference>
<dbReference type="Pfam" id="PF04355">
    <property type="entry name" value="BamE"/>
    <property type="match status" value="1"/>
</dbReference>
<keyword evidence="3 4" id="KW-0998">Cell outer membrane</keyword>
<evidence type="ECO:0000313" key="7">
    <source>
        <dbReference type="EMBL" id="TYK66477.1"/>
    </source>
</evidence>
<protein>
    <recommendedName>
        <fullName evidence="4">Outer membrane protein assembly factor BamE</fullName>
    </recommendedName>
</protein>